<protein>
    <submittedName>
        <fullName evidence="1">Uncharacterized protein</fullName>
    </submittedName>
</protein>
<dbReference type="KEGG" id="eac:EAL2_c17580"/>
<evidence type="ECO:0000313" key="1">
    <source>
        <dbReference type="EMBL" id="AHM57053.1"/>
    </source>
</evidence>
<keyword evidence="2" id="KW-1185">Reference proteome</keyword>
<reference evidence="1 2" key="1">
    <citation type="journal article" date="2014" name="Genome Announc.">
        <title>Complete Genome Sequence of Amino Acid-Utilizing Eubacterium acidaminophilum al-2 (DSM 3953).</title>
        <authorList>
            <person name="Poehlein A."/>
            <person name="Andreesen J.R."/>
            <person name="Daniel R."/>
        </authorList>
    </citation>
    <scope>NUCLEOTIDE SEQUENCE [LARGE SCALE GENOMIC DNA]</scope>
    <source>
        <strain evidence="1 2">DSM 3953</strain>
    </source>
</reference>
<dbReference type="AlphaFoldDB" id="W8TGT9"/>
<sequence>MPIINVTDVQSFFLSTNPNTFIPQMLAFKPFLIKNKRLPYGQPL</sequence>
<dbReference type="HOGENOM" id="CLU_3216364_0_0_9"/>
<name>W8TGT9_PEPAC</name>
<proteinExistence type="predicted"/>
<dbReference type="STRING" id="1286171.EAL2_c17580"/>
<accession>W8TGT9</accession>
<gene>
    <name evidence="1" type="ORF">EAL2_c17580</name>
</gene>
<dbReference type="Proteomes" id="UP000019591">
    <property type="component" value="Chromosome"/>
</dbReference>
<evidence type="ECO:0000313" key="2">
    <source>
        <dbReference type="Proteomes" id="UP000019591"/>
    </source>
</evidence>
<organism evidence="1 2">
    <name type="scientific">Peptoclostridium acidaminophilum DSM 3953</name>
    <dbReference type="NCBI Taxonomy" id="1286171"/>
    <lineage>
        <taxon>Bacteria</taxon>
        <taxon>Bacillati</taxon>
        <taxon>Bacillota</taxon>
        <taxon>Clostridia</taxon>
        <taxon>Peptostreptococcales</taxon>
        <taxon>Peptoclostridiaceae</taxon>
        <taxon>Peptoclostridium</taxon>
    </lineage>
</organism>
<dbReference type="EMBL" id="CP007452">
    <property type="protein sequence ID" value="AHM57053.1"/>
    <property type="molecule type" value="Genomic_DNA"/>
</dbReference>